<evidence type="ECO:0000313" key="2">
    <source>
        <dbReference type="Proteomes" id="UP000289856"/>
    </source>
</evidence>
<dbReference type="RefSeq" id="WP_130605423.1">
    <property type="nucleotide sequence ID" value="NZ_AP019400.1"/>
</dbReference>
<reference evidence="1 2" key="1">
    <citation type="submission" date="2019-01" db="EMBL/GenBank/DDBJ databases">
        <title>Complete genome sequence of Cohnella hallensis HS21 isolated from Korean fir (Abies koreana) rhizospheric soil.</title>
        <authorList>
            <person name="Jiang L."/>
            <person name="Kang S.W."/>
            <person name="Kim S."/>
            <person name="Jung J."/>
            <person name="Kim C.Y."/>
            <person name="Kim D.H."/>
            <person name="Kim S.W."/>
            <person name="Lee J."/>
        </authorList>
    </citation>
    <scope>NUCLEOTIDE SEQUENCE [LARGE SCALE GENOMIC DNA]</scope>
    <source>
        <strain evidence="1 2">HS21</strain>
    </source>
</reference>
<organism evidence="1 2">
    <name type="scientific">Cohnella abietis</name>
    <dbReference type="NCBI Taxonomy" id="2507935"/>
    <lineage>
        <taxon>Bacteria</taxon>
        <taxon>Bacillati</taxon>
        <taxon>Bacillota</taxon>
        <taxon>Bacilli</taxon>
        <taxon>Bacillales</taxon>
        <taxon>Paenibacillaceae</taxon>
        <taxon>Cohnella</taxon>
    </lineage>
</organism>
<dbReference type="Proteomes" id="UP000289856">
    <property type="component" value="Chromosome"/>
</dbReference>
<accession>A0A3T1D0D9</accession>
<sequence length="176" mass="20166">MNFRIQASSPRYNEEFDNEVDTLSDAIESVFPLWSESAILMWNTIPIPLSYKYDLSLMIDDILNVLEKLRIETSGELVIHWVSNTFANIWTLTWDLEKLKINSEWGSVVGGTEQLLILSGPVTIPKQSFCAEWKRVLHNIIQALVKSGYKEGILPGMNRLTTEYKAIEKEGIIYNL</sequence>
<protein>
    <submittedName>
        <fullName evidence="1">Uncharacterized protein</fullName>
    </submittedName>
</protein>
<dbReference type="OrthoDB" id="4179823at2"/>
<dbReference type="EMBL" id="AP019400">
    <property type="protein sequence ID" value="BBI31544.1"/>
    <property type="molecule type" value="Genomic_DNA"/>
</dbReference>
<proteinExistence type="predicted"/>
<gene>
    <name evidence="1" type="ORF">KCTCHS21_09430</name>
</gene>
<dbReference type="AlphaFoldDB" id="A0A3T1D0D9"/>
<dbReference type="KEGG" id="cohn:KCTCHS21_09430"/>
<evidence type="ECO:0000313" key="1">
    <source>
        <dbReference type="EMBL" id="BBI31544.1"/>
    </source>
</evidence>
<name>A0A3T1D0D9_9BACL</name>
<keyword evidence="2" id="KW-1185">Reference proteome</keyword>